<gene>
    <name evidence="2" type="ORF">OCOJLMKI_4915</name>
</gene>
<reference evidence="2" key="2">
    <citation type="submission" date="2021-08" db="EMBL/GenBank/DDBJ databases">
        <authorList>
            <person name="Tani A."/>
            <person name="Ola A."/>
            <person name="Ogura Y."/>
            <person name="Katsura K."/>
            <person name="Hayashi T."/>
        </authorList>
    </citation>
    <scope>NUCLEOTIDE SEQUENCE</scope>
    <source>
        <strain evidence="2">DSM 19015</strain>
    </source>
</reference>
<keyword evidence="3" id="KW-1185">Reference proteome</keyword>
<organism evidence="2 3">
    <name type="scientific">Methylobacterium iners</name>
    <dbReference type="NCBI Taxonomy" id="418707"/>
    <lineage>
        <taxon>Bacteria</taxon>
        <taxon>Pseudomonadati</taxon>
        <taxon>Pseudomonadota</taxon>
        <taxon>Alphaproteobacteria</taxon>
        <taxon>Hyphomicrobiales</taxon>
        <taxon>Methylobacteriaceae</taxon>
        <taxon>Methylobacterium</taxon>
    </lineage>
</organism>
<dbReference type="Proteomes" id="UP001055125">
    <property type="component" value="Unassembled WGS sequence"/>
</dbReference>
<evidence type="ECO:0000313" key="2">
    <source>
        <dbReference type="EMBL" id="GJD97682.1"/>
    </source>
</evidence>
<reference evidence="2" key="1">
    <citation type="journal article" date="2021" name="Front. Microbiol.">
        <title>Comprehensive Comparative Genomics and Phenotyping of Methylobacterium Species.</title>
        <authorList>
            <person name="Alessa O."/>
            <person name="Ogura Y."/>
            <person name="Fujitani Y."/>
            <person name="Takami H."/>
            <person name="Hayashi T."/>
            <person name="Sahin N."/>
            <person name="Tani A."/>
        </authorList>
    </citation>
    <scope>NUCLEOTIDE SEQUENCE</scope>
    <source>
        <strain evidence="2">DSM 19015</strain>
    </source>
</reference>
<comment type="caution">
    <text evidence="2">The sequence shown here is derived from an EMBL/GenBank/DDBJ whole genome shotgun (WGS) entry which is preliminary data.</text>
</comment>
<dbReference type="EMBL" id="BPQP01000100">
    <property type="protein sequence ID" value="GJD97682.1"/>
    <property type="molecule type" value="Genomic_DNA"/>
</dbReference>
<evidence type="ECO:0000313" key="3">
    <source>
        <dbReference type="Proteomes" id="UP001055125"/>
    </source>
</evidence>
<accession>A0ABQ4S6C4</accession>
<evidence type="ECO:0008006" key="4">
    <source>
        <dbReference type="Google" id="ProtNLM"/>
    </source>
</evidence>
<name>A0ABQ4S6C4_9HYPH</name>
<feature type="compositionally biased region" description="Basic and acidic residues" evidence="1">
    <location>
        <begin position="162"/>
        <end position="184"/>
    </location>
</feature>
<proteinExistence type="predicted"/>
<feature type="region of interest" description="Disordered" evidence="1">
    <location>
        <begin position="157"/>
        <end position="184"/>
    </location>
</feature>
<protein>
    <recommendedName>
        <fullName evidence="4">TIGR02646 family protein</fullName>
    </recommendedName>
</protein>
<sequence length="262" mass="29278">MIKIGPKGAAPDILTSRGAALAAAHCAAYDLEPAAYQVSRKAGGKEFGFDDNVYAHSTVKGALERVQHGKCCYCEVFIPKPYAFGHVEHWRPKSWSQQAKGRPQIRPGYYWMAYDWDNLFLSCTFCNSSNKGNQFPLEAANARARDHHHRVSVERPLLLRPDGPDDPRDHIGFRRETPFGRTPEGRKTVEVLGLDRIDHVKRQRKLAKLIVYHNKIVKHHGDRSPLAAEVVGEARAAWAAAIQPDAPFSAMALAYLEAHPLP</sequence>
<evidence type="ECO:0000256" key="1">
    <source>
        <dbReference type="SAM" id="MobiDB-lite"/>
    </source>
</evidence>
<dbReference type="Gene3D" id="1.10.30.50">
    <property type="match status" value="1"/>
</dbReference>